<dbReference type="PRINTS" id="PR00406">
    <property type="entry name" value="CYTB5RDTASE"/>
</dbReference>
<keyword evidence="7" id="KW-0500">Molybdenum</keyword>
<evidence type="ECO:0000256" key="3">
    <source>
        <dbReference type="ARBA" id="ARBA00001974"/>
    </source>
</evidence>
<dbReference type="InterPro" id="IPR001433">
    <property type="entry name" value="OxRdtase_FAD/NAD-bd"/>
</dbReference>
<dbReference type="FunFam" id="3.40.50.80:FF:000009">
    <property type="entry name" value="NADH-cytochrome b5 reductase"/>
    <property type="match status" value="1"/>
</dbReference>
<evidence type="ECO:0000256" key="14">
    <source>
        <dbReference type="SAM" id="Phobius"/>
    </source>
</evidence>
<feature type="binding site" evidence="12">
    <location>
        <position position="119"/>
    </location>
    <ligand>
        <name>FAD</name>
        <dbReference type="ChEBI" id="CHEBI:57692"/>
    </ligand>
</feature>
<feature type="binding site" evidence="12">
    <location>
        <position position="121"/>
    </location>
    <ligand>
        <name>FAD</name>
        <dbReference type="ChEBI" id="CHEBI:57692"/>
    </ligand>
</feature>
<dbReference type="SUPFAM" id="SSF52343">
    <property type="entry name" value="Ferredoxin reductase-like, C-terminal NADP-linked domain"/>
    <property type="match status" value="1"/>
</dbReference>
<evidence type="ECO:0000256" key="1">
    <source>
        <dbReference type="ARBA" id="ARBA00001924"/>
    </source>
</evidence>
<sequence>MTAKTVADLVNELNTNPALFFSELSADREQMAIVLGTSLVALVFVPALLVYLFFSKRKPPTVLKAGEKITLPLIKKEELSHDTRLFRFGFPSAKHVLGLPIGQHIKLSFTDENGEEVERPYTPTSSDDELGYVDFVIKVYFAKVNPRFPDGGVMSQYMEGMKLGDTMDFRGPTGMIEYKAGAGNGEFHIRKAPIKASLKSFKEYFRSRATVLSESLLRAGGITHDAAQGRPPSVSRRQEHGPSQGMRCANKFDIRKFNKLGMIAGGTGITPMLQVMRAIKKDWLKDPTRKIEVSLLFANQSEDDILLREELDQEAKDCPWFKVWYTVDRATDGWKYSTGFINPDMVAEHLPAAGPDTQIIMCGPPPMIKFACKPAFEKVGITENMYITW</sequence>
<dbReference type="Gene3D" id="2.40.30.10">
    <property type="entry name" value="Translation factors"/>
    <property type="match status" value="1"/>
</dbReference>
<evidence type="ECO:0000256" key="8">
    <source>
        <dbReference type="ARBA" id="ARBA00022630"/>
    </source>
</evidence>
<keyword evidence="10" id="KW-0560">Oxidoreductase</keyword>
<dbReference type="FunFam" id="2.40.30.10:FF:000021">
    <property type="entry name" value="NADH-cytochrome b5 reductase"/>
    <property type="match status" value="1"/>
</dbReference>
<dbReference type="InterPro" id="IPR039261">
    <property type="entry name" value="FNR_nucleotide-bd"/>
</dbReference>
<name>A0AAE0CDM1_9CHLO</name>
<feature type="binding site" evidence="12">
    <location>
        <position position="136"/>
    </location>
    <ligand>
        <name>FAD</name>
        <dbReference type="ChEBI" id="CHEBI:57692"/>
    </ligand>
</feature>
<keyword evidence="14" id="KW-1133">Transmembrane helix</keyword>
<organism evidence="16 17">
    <name type="scientific">Cymbomonas tetramitiformis</name>
    <dbReference type="NCBI Taxonomy" id="36881"/>
    <lineage>
        <taxon>Eukaryota</taxon>
        <taxon>Viridiplantae</taxon>
        <taxon>Chlorophyta</taxon>
        <taxon>Pyramimonadophyceae</taxon>
        <taxon>Pyramimonadales</taxon>
        <taxon>Pyramimonadaceae</taxon>
        <taxon>Cymbomonas</taxon>
    </lineage>
</organism>
<dbReference type="PROSITE" id="PS51384">
    <property type="entry name" value="FAD_FR"/>
    <property type="match status" value="1"/>
</dbReference>
<evidence type="ECO:0000256" key="5">
    <source>
        <dbReference type="ARBA" id="ARBA00006253"/>
    </source>
</evidence>
<proteinExistence type="inferred from homology"/>
<gene>
    <name evidence="16" type="ORF">CYMTET_38763</name>
</gene>
<dbReference type="InterPro" id="IPR001834">
    <property type="entry name" value="CBR-like"/>
</dbReference>
<dbReference type="CDD" id="cd06183">
    <property type="entry name" value="cyt_b5_reduct_like"/>
    <property type="match status" value="1"/>
</dbReference>
<dbReference type="Pfam" id="PF00970">
    <property type="entry name" value="FAD_binding_6"/>
    <property type="match status" value="1"/>
</dbReference>
<evidence type="ECO:0000256" key="2">
    <source>
        <dbReference type="ARBA" id="ARBA00001971"/>
    </source>
</evidence>
<dbReference type="PANTHER" id="PTHR19370:SF185">
    <property type="entry name" value="NADH-CYTOCHROME B5 REDUCTASE"/>
    <property type="match status" value="1"/>
</dbReference>
<keyword evidence="9 12" id="KW-0274">FAD</keyword>
<feature type="transmembrane region" description="Helical" evidence="14">
    <location>
        <begin position="31"/>
        <end position="54"/>
    </location>
</feature>
<evidence type="ECO:0000256" key="13">
    <source>
        <dbReference type="SAM" id="MobiDB-lite"/>
    </source>
</evidence>
<dbReference type="GO" id="GO:0042128">
    <property type="term" value="P:nitrate assimilation"/>
    <property type="evidence" value="ECO:0007669"/>
    <property type="project" value="UniProtKB-KW"/>
</dbReference>
<dbReference type="GO" id="GO:0008940">
    <property type="term" value="F:nitrate reductase activity"/>
    <property type="evidence" value="ECO:0007669"/>
    <property type="project" value="UniProtKB-ARBA"/>
</dbReference>
<comment type="cofactor">
    <cofactor evidence="3 12">
        <name>FAD</name>
        <dbReference type="ChEBI" id="CHEBI:57692"/>
    </cofactor>
</comment>
<comment type="cofactor">
    <cofactor evidence="1">
        <name>Mo-molybdopterin</name>
        <dbReference type="ChEBI" id="CHEBI:71302"/>
    </cofactor>
</comment>
<evidence type="ECO:0000256" key="12">
    <source>
        <dbReference type="PIRSR" id="PIRSR601834-1"/>
    </source>
</evidence>
<keyword evidence="17" id="KW-1185">Reference proteome</keyword>
<dbReference type="InterPro" id="IPR008333">
    <property type="entry name" value="Cbr1-like_FAD-bd_dom"/>
</dbReference>
<dbReference type="InterPro" id="IPR017938">
    <property type="entry name" value="Riboflavin_synthase-like_b-brl"/>
</dbReference>
<feature type="binding site" evidence="12">
    <location>
        <position position="155"/>
    </location>
    <ligand>
        <name>FAD</name>
        <dbReference type="ChEBI" id="CHEBI:57692"/>
    </ligand>
</feature>
<keyword evidence="14" id="KW-0812">Transmembrane</keyword>
<keyword evidence="11" id="KW-0534">Nitrate assimilation</keyword>
<protein>
    <recommendedName>
        <fullName evidence="15">FAD-binding FR-type domain-containing protein</fullName>
    </recommendedName>
</protein>
<evidence type="ECO:0000256" key="9">
    <source>
        <dbReference type="ARBA" id="ARBA00022827"/>
    </source>
</evidence>
<feature type="binding site" evidence="12">
    <location>
        <position position="138"/>
    </location>
    <ligand>
        <name>FAD</name>
        <dbReference type="ChEBI" id="CHEBI:57692"/>
    </ligand>
</feature>
<keyword evidence="14" id="KW-0472">Membrane</keyword>
<feature type="binding site" evidence="12">
    <location>
        <position position="154"/>
    </location>
    <ligand>
        <name>FAD</name>
        <dbReference type="ChEBI" id="CHEBI:57692"/>
    </ligand>
</feature>
<dbReference type="PANTHER" id="PTHR19370">
    <property type="entry name" value="NADH-CYTOCHROME B5 REDUCTASE"/>
    <property type="match status" value="1"/>
</dbReference>
<evidence type="ECO:0000259" key="15">
    <source>
        <dbReference type="PROSITE" id="PS51384"/>
    </source>
</evidence>
<evidence type="ECO:0000256" key="11">
    <source>
        <dbReference type="ARBA" id="ARBA00023063"/>
    </source>
</evidence>
<feature type="binding site" evidence="12">
    <location>
        <position position="141"/>
    </location>
    <ligand>
        <name>FAD</name>
        <dbReference type="ChEBI" id="CHEBI:57692"/>
    </ligand>
</feature>
<evidence type="ECO:0000256" key="6">
    <source>
        <dbReference type="ARBA" id="ARBA00011738"/>
    </source>
</evidence>
<evidence type="ECO:0000256" key="10">
    <source>
        <dbReference type="ARBA" id="ARBA00023002"/>
    </source>
</evidence>
<feature type="domain" description="FAD-binding FR-type" evidence="15">
    <location>
        <begin position="66"/>
        <end position="179"/>
    </location>
</feature>
<dbReference type="Gene3D" id="3.40.50.80">
    <property type="entry name" value="Nucleotide-binding domain of ferredoxin-NADP reductase (FNR) module"/>
    <property type="match status" value="1"/>
</dbReference>
<evidence type="ECO:0000313" key="16">
    <source>
        <dbReference type="EMBL" id="KAK3251922.1"/>
    </source>
</evidence>
<comment type="cofactor">
    <cofactor evidence="2">
        <name>heme</name>
        <dbReference type="ChEBI" id="CHEBI:30413"/>
    </cofactor>
</comment>
<evidence type="ECO:0000313" key="17">
    <source>
        <dbReference type="Proteomes" id="UP001190700"/>
    </source>
</evidence>
<dbReference type="Proteomes" id="UP001190700">
    <property type="component" value="Unassembled WGS sequence"/>
</dbReference>
<evidence type="ECO:0000256" key="4">
    <source>
        <dbReference type="ARBA" id="ARBA00003838"/>
    </source>
</evidence>
<evidence type="ECO:0000256" key="7">
    <source>
        <dbReference type="ARBA" id="ARBA00022505"/>
    </source>
</evidence>
<feature type="binding site" evidence="12">
    <location>
        <position position="120"/>
    </location>
    <ligand>
        <name>FAD</name>
        <dbReference type="ChEBI" id="CHEBI:57692"/>
    </ligand>
</feature>
<accession>A0AAE0CDM1</accession>
<feature type="binding site" evidence="12">
    <location>
        <position position="270"/>
    </location>
    <ligand>
        <name>FAD</name>
        <dbReference type="ChEBI" id="CHEBI:57692"/>
    </ligand>
</feature>
<comment type="subunit">
    <text evidence="6">Homodimer.</text>
</comment>
<dbReference type="SUPFAM" id="SSF63380">
    <property type="entry name" value="Riboflavin synthase domain-like"/>
    <property type="match status" value="1"/>
</dbReference>
<dbReference type="GO" id="GO:0071949">
    <property type="term" value="F:FAD binding"/>
    <property type="evidence" value="ECO:0007669"/>
    <property type="project" value="TreeGrafter"/>
</dbReference>
<dbReference type="InterPro" id="IPR017927">
    <property type="entry name" value="FAD-bd_FR_type"/>
</dbReference>
<dbReference type="AlphaFoldDB" id="A0AAE0CDM1"/>
<reference evidence="16 17" key="1">
    <citation type="journal article" date="2015" name="Genome Biol. Evol.">
        <title>Comparative Genomics of a Bacterivorous Green Alga Reveals Evolutionary Causalities and Consequences of Phago-Mixotrophic Mode of Nutrition.</title>
        <authorList>
            <person name="Burns J.A."/>
            <person name="Paasch A."/>
            <person name="Narechania A."/>
            <person name="Kim E."/>
        </authorList>
    </citation>
    <scope>NUCLEOTIDE SEQUENCE [LARGE SCALE GENOMIC DNA]</scope>
    <source>
        <strain evidence="16 17">PLY_AMNH</strain>
    </source>
</reference>
<dbReference type="Pfam" id="PF00175">
    <property type="entry name" value="NAD_binding_1"/>
    <property type="match status" value="1"/>
</dbReference>
<comment type="similarity">
    <text evidence="5">Belongs to the nitrate reductase family.</text>
</comment>
<dbReference type="EMBL" id="LGRX02025738">
    <property type="protein sequence ID" value="KAK3251922.1"/>
    <property type="molecule type" value="Genomic_DNA"/>
</dbReference>
<keyword evidence="8 12" id="KW-0285">Flavoprotein</keyword>
<comment type="caution">
    <text evidence="16">The sequence shown here is derived from an EMBL/GenBank/DDBJ whole genome shotgun (WGS) entry which is preliminary data.</text>
</comment>
<feature type="region of interest" description="Disordered" evidence="13">
    <location>
        <begin position="222"/>
        <end position="245"/>
    </location>
</feature>
<comment type="function">
    <text evidence="4">Nitrate reductase is a key enzyme involved in the first step of nitrate assimilation in plants, fungi and bacteria.</text>
</comment>